<dbReference type="GO" id="GO:0002100">
    <property type="term" value="P:tRNA wobble adenosine to inosine editing"/>
    <property type="evidence" value="ECO:0007669"/>
    <property type="project" value="UniProtKB-UniRule"/>
</dbReference>
<dbReference type="NCBIfam" id="NF008113">
    <property type="entry name" value="PRK10860.1"/>
    <property type="match status" value="1"/>
</dbReference>
<dbReference type="EMBL" id="JAACAK010000112">
    <property type="protein sequence ID" value="NIR75995.1"/>
    <property type="molecule type" value="Genomic_DNA"/>
</dbReference>
<comment type="similarity">
    <text evidence="1">Belongs to the cytidine and deoxycytidylate deaminase family. ADAT2 subfamily.</text>
</comment>
<keyword evidence="4 8" id="KW-0479">Metal-binding</keyword>
<keyword evidence="6 8" id="KW-0862">Zinc</keyword>
<feature type="binding site" evidence="8">
    <location>
        <position position="86"/>
    </location>
    <ligand>
        <name>Zn(2+)</name>
        <dbReference type="ChEBI" id="CHEBI:29105"/>
        <note>catalytic</note>
    </ligand>
</feature>
<dbReference type="AlphaFoldDB" id="A0AAE4Z8X9"/>
<evidence type="ECO:0000313" key="11">
    <source>
        <dbReference type="Proteomes" id="UP000702544"/>
    </source>
</evidence>
<dbReference type="FunFam" id="3.40.140.10:FF:000005">
    <property type="entry name" value="tRNA-specific adenosine deaminase"/>
    <property type="match status" value="1"/>
</dbReference>
<gene>
    <name evidence="8" type="primary">tadA</name>
    <name evidence="10" type="ORF">GWO12_12945</name>
</gene>
<evidence type="ECO:0000256" key="6">
    <source>
        <dbReference type="ARBA" id="ARBA00022833"/>
    </source>
</evidence>
<organism evidence="10 11">
    <name type="scientific">Candidatus Kutchimonas denitrificans</name>
    <dbReference type="NCBI Taxonomy" id="3056748"/>
    <lineage>
        <taxon>Bacteria</taxon>
        <taxon>Pseudomonadati</taxon>
        <taxon>Gemmatimonadota</taxon>
        <taxon>Gemmatimonadia</taxon>
        <taxon>Candidatus Palauibacterales</taxon>
        <taxon>Candidatus Palauibacteraceae</taxon>
        <taxon>Candidatus Kutchimonas</taxon>
    </lineage>
</organism>
<comment type="function">
    <text evidence="8">Catalyzes the deamination of adenosine to inosine at the wobble position 34 of tRNA(Arg2).</text>
</comment>
<evidence type="ECO:0000313" key="10">
    <source>
        <dbReference type="EMBL" id="NIR75995.1"/>
    </source>
</evidence>
<dbReference type="PROSITE" id="PS00903">
    <property type="entry name" value="CYT_DCMP_DEAMINASES_1"/>
    <property type="match status" value="1"/>
</dbReference>
<dbReference type="SUPFAM" id="SSF53927">
    <property type="entry name" value="Cytidine deaminase-like"/>
    <property type="match status" value="1"/>
</dbReference>
<feature type="active site" description="Proton donor" evidence="8">
    <location>
        <position position="55"/>
    </location>
</feature>
<feature type="domain" description="CMP/dCMP-type deaminase" evidence="9">
    <location>
        <begin position="2"/>
        <end position="112"/>
    </location>
</feature>
<dbReference type="Pfam" id="PF14437">
    <property type="entry name" value="MafB19-deam"/>
    <property type="match status" value="1"/>
</dbReference>
<dbReference type="Gene3D" id="3.40.140.10">
    <property type="entry name" value="Cytidine Deaminase, domain 2"/>
    <property type="match status" value="1"/>
</dbReference>
<comment type="catalytic activity">
    <reaction evidence="7 8">
        <text>adenosine(34) in tRNA + H2O + H(+) = inosine(34) in tRNA + NH4(+)</text>
        <dbReference type="Rhea" id="RHEA:43168"/>
        <dbReference type="Rhea" id="RHEA-COMP:10373"/>
        <dbReference type="Rhea" id="RHEA-COMP:10374"/>
        <dbReference type="ChEBI" id="CHEBI:15377"/>
        <dbReference type="ChEBI" id="CHEBI:15378"/>
        <dbReference type="ChEBI" id="CHEBI:28938"/>
        <dbReference type="ChEBI" id="CHEBI:74411"/>
        <dbReference type="ChEBI" id="CHEBI:82852"/>
        <dbReference type="EC" id="3.5.4.33"/>
    </reaction>
</comment>
<comment type="subunit">
    <text evidence="2 8">Homodimer.</text>
</comment>
<feature type="binding site" evidence="8">
    <location>
        <position position="53"/>
    </location>
    <ligand>
        <name>Zn(2+)</name>
        <dbReference type="ChEBI" id="CHEBI:29105"/>
        <note>catalytic</note>
    </ligand>
</feature>
<keyword evidence="5 8" id="KW-0378">Hydrolase</keyword>
<dbReference type="Proteomes" id="UP000702544">
    <property type="component" value="Unassembled WGS sequence"/>
</dbReference>
<dbReference type="InterPro" id="IPR002125">
    <property type="entry name" value="CMP_dCMP_dom"/>
</dbReference>
<accession>A0AAE4Z8X9</accession>
<dbReference type="GO" id="GO:0052717">
    <property type="term" value="F:tRNA-specific adenosine-34 deaminase activity"/>
    <property type="evidence" value="ECO:0007669"/>
    <property type="project" value="UniProtKB-UniRule"/>
</dbReference>
<sequence length="149" mass="16044">MTVDARWMAIALEEARAAAAAGEVPVGAVVVRGDRLLARDHNRTRDHNDPTAHAEVLTLREAAVAAGDWRLTGCTLYVTLEPCAMCAGAIVLARLERLVFATPDPKAGMCGSLGNLVQDERLNHRVTVEAGVAGEEAAALLREFFREKR</sequence>
<dbReference type="EC" id="3.5.4.33" evidence="8"/>
<comment type="caution">
    <text evidence="10">The sequence shown here is derived from an EMBL/GenBank/DDBJ whole genome shotgun (WGS) entry which is preliminary data.</text>
</comment>
<dbReference type="PANTHER" id="PTHR11079:SF202">
    <property type="entry name" value="TRNA-SPECIFIC ADENOSINE DEAMINASE"/>
    <property type="match status" value="1"/>
</dbReference>
<protein>
    <recommendedName>
        <fullName evidence="8">tRNA-specific adenosine deaminase</fullName>
        <ecNumber evidence="8">3.5.4.33</ecNumber>
    </recommendedName>
</protein>
<dbReference type="PROSITE" id="PS51747">
    <property type="entry name" value="CYT_DCMP_DEAMINASES_2"/>
    <property type="match status" value="1"/>
</dbReference>
<evidence type="ECO:0000256" key="8">
    <source>
        <dbReference type="HAMAP-Rule" id="MF_00972"/>
    </source>
</evidence>
<dbReference type="InterPro" id="IPR028883">
    <property type="entry name" value="tRNA_aden_deaminase"/>
</dbReference>
<proteinExistence type="inferred from homology"/>
<dbReference type="GO" id="GO:0008270">
    <property type="term" value="F:zinc ion binding"/>
    <property type="evidence" value="ECO:0007669"/>
    <property type="project" value="UniProtKB-UniRule"/>
</dbReference>
<evidence type="ECO:0000256" key="1">
    <source>
        <dbReference type="ARBA" id="ARBA00010669"/>
    </source>
</evidence>
<name>A0AAE4Z8X9_9BACT</name>
<evidence type="ECO:0000259" key="9">
    <source>
        <dbReference type="PROSITE" id="PS51747"/>
    </source>
</evidence>
<evidence type="ECO:0000256" key="2">
    <source>
        <dbReference type="ARBA" id="ARBA00011738"/>
    </source>
</evidence>
<evidence type="ECO:0000256" key="4">
    <source>
        <dbReference type="ARBA" id="ARBA00022723"/>
    </source>
</evidence>
<dbReference type="InterPro" id="IPR058535">
    <property type="entry name" value="MafB19-deam"/>
</dbReference>
<evidence type="ECO:0000256" key="3">
    <source>
        <dbReference type="ARBA" id="ARBA00022694"/>
    </source>
</evidence>
<keyword evidence="3 8" id="KW-0819">tRNA processing</keyword>
<reference evidence="10 11" key="1">
    <citation type="submission" date="2020-01" db="EMBL/GenBank/DDBJ databases">
        <title>Genomes assembled from Gulf of Kutch pelagic sediment metagenomes.</title>
        <authorList>
            <person name="Chandrashekar M."/>
            <person name="Mahajan M.S."/>
            <person name="Dave K.J."/>
            <person name="Vatsa P."/>
            <person name="Nathani N.M."/>
        </authorList>
    </citation>
    <scope>NUCLEOTIDE SEQUENCE [LARGE SCALE GENOMIC DNA]</scope>
    <source>
        <strain evidence="10">KS3-K002</strain>
    </source>
</reference>
<comment type="cofactor">
    <cofactor evidence="8">
        <name>Zn(2+)</name>
        <dbReference type="ChEBI" id="CHEBI:29105"/>
    </cofactor>
    <text evidence="8">Binds 1 zinc ion per subunit.</text>
</comment>
<dbReference type="PANTHER" id="PTHR11079">
    <property type="entry name" value="CYTOSINE DEAMINASE FAMILY MEMBER"/>
    <property type="match status" value="1"/>
</dbReference>
<evidence type="ECO:0000256" key="5">
    <source>
        <dbReference type="ARBA" id="ARBA00022801"/>
    </source>
</evidence>
<dbReference type="InterPro" id="IPR016193">
    <property type="entry name" value="Cytidine_deaminase-like"/>
</dbReference>
<feature type="binding site" evidence="8">
    <location>
        <position position="83"/>
    </location>
    <ligand>
        <name>Zn(2+)</name>
        <dbReference type="ChEBI" id="CHEBI:29105"/>
        <note>catalytic</note>
    </ligand>
</feature>
<dbReference type="InterPro" id="IPR016192">
    <property type="entry name" value="APOBEC/CMP_deaminase_Zn-bd"/>
</dbReference>
<dbReference type="HAMAP" id="MF_00972">
    <property type="entry name" value="tRNA_aden_deaminase"/>
    <property type="match status" value="1"/>
</dbReference>
<evidence type="ECO:0000256" key="7">
    <source>
        <dbReference type="ARBA" id="ARBA00048045"/>
    </source>
</evidence>
<dbReference type="CDD" id="cd01285">
    <property type="entry name" value="nucleoside_deaminase"/>
    <property type="match status" value="1"/>
</dbReference>